<evidence type="ECO:0000313" key="7">
    <source>
        <dbReference type="Proteomes" id="UP000326759"/>
    </source>
</evidence>
<dbReference type="PANTHER" id="PTHR12618:SF20">
    <property type="entry name" value="PHD AND RING FINGER DOMAIN-CONTAINING PROTEIN 1"/>
    <property type="match status" value="1"/>
</dbReference>
<accession>A0A5N5TCM2</accession>
<dbReference type="PROSITE" id="PS00518">
    <property type="entry name" value="ZF_RING_1"/>
    <property type="match status" value="1"/>
</dbReference>
<evidence type="ECO:0000256" key="2">
    <source>
        <dbReference type="ARBA" id="ARBA00022771"/>
    </source>
</evidence>
<dbReference type="EMBL" id="SEYY01003428">
    <property type="protein sequence ID" value="KAB7504301.1"/>
    <property type="molecule type" value="Genomic_DNA"/>
</dbReference>
<protein>
    <submittedName>
        <fullName evidence="6">Protein SCAF11</fullName>
    </submittedName>
</protein>
<dbReference type="GO" id="GO:0008270">
    <property type="term" value="F:zinc ion binding"/>
    <property type="evidence" value="ECO:0007669"/>
    <property type="project" value="UniProtKB-KW"/>
</dbReference>
<dbReference type="InterPro" id="IPR047157">
    <property type="entry name" value="PHRF1/Atg35"/>
</dbReference>
<dbReference type="Pfam" id="PF13639">
    <property type="entry name" value="zf-RING_2"/>
    <property type="match status" value="1"/>
</dbReference>
<feature type="domain" description="RING-type" evidence="5">
    <location>
        <begin position="9"/>
        <end position="49"/>
    </location>
</feature>
<keyword evidence="3" id="KW-0862">Zinc</keyword>
<dbReference type="Gene3D" id="3.30.40.10">
    <property type="entry name" value="Zinc/RING finger domain, C3HC4 (zinc finger)"/>
    <property type="match status" value="1"/>
</dbReference>
<dbReference type="PANTHER" id="PTHR12618">
    <property type="entry name" value="PHD AND RING FINGER DOMAIN-CONTAINING PROTEIN 1"/>
    <property type="match status" value="1"/>
</dbReference>
<evidence type="ECO:0000256" key="4">
    <source>
        <dbReference type="PROSITE-ProRule" id="PRU00175"/>
    </source>
</evidence>
<organism evidence="6 7">
    <name type="scientific">Armadillidium nasatum</name>
    <dbReference type="NCBI Taxonomy" id="96803"/>
    <lineage>
        <taxon>Eukaryota</taxon>
        <taxon>Metazoa</taxon>
        <taxon>Ecdysozoa</taxon>
        <taxon>Arthropoda</taxon>
        <taxon>Crustacea</taxon>
        <taxon>Multicrustacea</taxon>
        <taxon>Malacostraca</taxon>
        <taxon>Eumalacostraca</taxon>
        <taxon>Peracarida</taxon>
        <taxon>Isopoda</taxon>
        <taxon>Oniscidea</taxon>
        <taxon>Crinocheta</taxon>
        <taxon>Armadillidiidae</taxon>
        <taxon>Armadillidium</taxon>
    </lineage>
</organism>
<comment type="caution">
    <text evidence="6">The sequence shown here is derived from an EMBL/GenBank/DDBJ whole genome shotgun (WGS) entry which is preliminary data.</text>
</comment>
<gene>
    <name evidence="6" type="ORF">Anas_13680</name>
</gene>
<keyword evidence="1" id="KW-0479">Metal-binding</keyword>
<dbReference type="InterPro" id="IPR017907">
    <property type="entry name" value="Znf_RING_CS"/>
</dbReference>
<dbReference type="InterPro" id="IPR013083">
    <property type="entry name" value="Znf_RING/FYVE/PHD"/>
</dbReference>
<dbReference type="AlphaFoldDB" id="A0A5N5TCM2"/>
<dbReference type="OrthoDB" id="1935339at2759"/>
<dbReference type="SMART" id="SM00184">
    <property type="entry name" value="RING"/>
    <property type="match status" value="1"/>
</dbReference>
<keyword evidence="2 4" id="KW-0863">Zinc-finger</keyword>
<reference evidence="6 7" key="1">
    <citation type="journal article" date="2019" name="PLoS Biol.">
        <title>Sex chromosomes control vertical transmission of feminizing Wolbachia symbionts in an isopod.</title>
        <authorList>
            <person name="Becking T."/>
            <person name="Chebbi M.A."/>
            <person name="Giraud I."/>
            <person name="Moumen B."/>
            <person name="Laverre T."/>
            <person name="Caubet Y."/>
            <person name="Peccoud J."/>
            <person name="Gilbert C."/>
            <person name="Cordaux R."/>
        </authorList>
    </citation>
    <scope>NUCLEOTIDE SEQUENCE [LARGE SCALE GENOMIC DNA]</scope>
    <source>
        <strain evidence="6">ANa2</strain>
        <tissue evidence="6">Whole body excluding digestive tract and cuticle</tissue>
    </source>
</reference>
<evidence type="ECO:0000256" key="3">
    <source>
        <dbReference type="ARBA" id="ARBA00022833"/>
    </source>
</evidence>
<keyword evidence="7" id="KW-1185">Reference proteome</keyword>
<dbReference type="Proteomes" id="UP000326759">
    <property type="component" value="Unassembled WGS sequence"/>
</dbReference>
<evidence type="ECO:0000259" key="5">
    <source>
        <dbReference type="PROSITE" id="PS50089"/>
    </source>
</evidence>
<name>A0A5N5TCM2_9CRUS</name>
<dbReference type="PROSITE" id="PS50089">
    <property type="entry name" value="ZF_RING_2"/>
    <property type="match status" value="1"/>
</dbReference>
<evidence type="ECO:0000313" key="6">
    <source>
        <dbReference type="EMBL" id="KAB7504301.1"/>
    </source>
</evidence>
<evidence type="ECO:0000256" key="1">
    <source>
        <dbReference type="ARBA" id="ARBA00022723"/>
    </source>
</evidence>
<dbReference type="InterPro" id="IPR001841">
    <property type="entry name" value="Znf_RING"/>
</dbReference>
<dbReference type="SUPFAM" id="SSF57850">
    <property type="entry name" value="RING/U-box"/>
    <property type="match status" value="1"/>
</dbReference>
<sequence>MRKPREDSCPICCEKLTGKIGSPGQCNHFFCLDCISQWAKRRRTCPLDRKGFSSIQLFEKREGKMHKSDEDSIDLPENSIGSLNRLPLPLDLDRIDIDFSNASNVTQMLSSIDPEGRINPSMDLMDVRGIN</sequence>
<proteinExistence type="predicted"/>